<evidence type="ECO:0000256" key="4">
    <source>
        <dbReference type="ARBA" id="ARBA00023237"/>
    </source>
</evidence>
<dbReference type="InterPro" id="IPR050330">
    <property type="entry name" value="Bact_OuterMem_StrucFunc"/>
</dbReference>
<dbReference type="Gene3D" id="3.30.1330.60">
    <property type="entry name" value="OmpA-like domain"/>
    <property type="match status" value="1"/>
</dbReference>
<dbReference type="PROSITE" id="PS01068">
    <property type="entry name" value="OMPA_1"/>
    <property type="match status" value="1"/>
</dbReference>
<dbReference type="InterPro" id="IPR006665">
    <property type="entry name" value="OmpA-like"/>
</dbReference>
<name>A0ABT9ERN6_9GAMM</name>
<comment type="subcellular location">
    <subcellularLocation>
        <location evidence="1">Cell outer membrane</location>
    </subcellularLocation>
</comment>
<accession>A0ABT9ERN6</accession>
<organism evidence="7 8">
    <name type="scientific">Neptunomonas phycophila</name>
    <dbReference type="NCBI Taxonomy" id="1572645"/>
    <lineage>
        <taxon>Bacteria</taxon>
        <taxon>Pseudomonadati</taxon>
        <taxon>Pseudomonadota</taxon>
        <taxon>Gammaproteobacteria</taxon>
        <taxon>Oceanospirillales</taxon>
        <taxon>Oceanospirillaceae</taxon>
        <taxon>Neptunomonas</taxon>
    </lineage>
</organism>
<evidence type="ECO:0000313" key="8">
    <source>
        <dbReference type="Proteomes" id="UP001177341"/>
    </source>
</evidence>
<dbReference type="PRINTS" id="PR01021">
    <property type="entry name" value="OMPADOMAIN"/>
</dbReference>
<protein>
    <submittedName>
        <fullName evidence="7">OmpA family protein</fullName>
    </submittedName>
</protein>
<evidence type="ECO:0000313" key="7">
    <source>
        <dbReference type="EMBL" id="MDP2521723.1"/>
    </source>
</evidence>
<dbReference type="PANTHER" id="PTHR30329:SF21">
    <property type="entry name" value="LIPOPROTEIN YIAD-RELATED"/>
    <property type="match status" value="1"/>
</dbReference>
<dbReference type="PROSITE" id="PS51123">
    <property type="entry name" value="OMPA_2"/>
    <property type="match status" value="1"/>
</dbReference>
<dbReference type="Gene3D" id="4.10.1080.10">
    <property type="entry name" value="TSP type-3 repeat"/>
    <property type="match status" value="1"/>
</dbReference>
<sequence length="292" mass="29606">MSKASQFKMLSVLGVAALVVGCAEVPSAKWEQSTPFCVAAGALAGGAVAQAADNQGAAGALVGAGVAYLICHKEPVCEANEIKTGKGCELDSDQDGIVNRADQCPGTPARAPVDGRGCQLDSDADGVVNVLDQCPETPAGIEVDPAGCPADEDLDGVANASDICPATPVGVSVDLSGCPAVDKLSLEGVNFEYKSSRLTSEAKAILDNVAEVLSASSSKFTVEGHTDSVGSASYNKNLSQARADSVMAYLASKGISTERMNAIGYGESSPVATNDTEAGRAVNRRVALVPVI</sequence>
<evidence type="ECO:0000256" key="1">
    <source>
        <dbReference type="ARBA" id="ARBA00004442"/>
    </source>
</evidence>
<evidence type="ECO:0000256" key="5">
    <source>
        <dbReference type="PROSITE-ProRule" id="PRU00473"/>
    </source>
</evidence>
<evidence type="ECO:0000259" key="6">
    <source>
        <dbReference type="PROSITE" id="PS51123"/>
    </source>
</evidence>
<keyword evidence="2" id="KW-0732">Signal</keyword>
<dbReference type="SUPFAM" id="SSF103088">
    <property type="entry name" value="OmpA-like"/>
    <property type="match status" value="1"/>
</dbReference>
<dbReference type="Proteomes" id="UP001177341">
    <property type="component" value="Unassembled WGS sequence"/>
</dbReference>
<dbReference type="EMBL" id="JAUYVO010000002">
    <property type="protein sequence ID" value="MDP2521723.1"/>
    <property type="molecule type" value="Genomic_DNA"/>
</dbReference>
<comment type="caution">
    <text evidence="7">The sequence shown here is derived from an EMBL/GenBank/DDBJ whole genome shotgun (WGS) entry which is preliminary data.</text>
</comment>
<dbReference type="InterPro" id="IPR006690">
    <property type="entry name" value="OMPA-like_CS"/>
</dbReference>
<dbReference type="InterPro" id="IPR028974">
    <property type="entry name" value="TSP_type-3_rpt"/>
</dbReference>
<dbReference type="Pfam" id="PF02412">
    <property type="entry name" value="TSP_3"/>
    <property type="match status" value="3"/>
</dbReference>
<keyword evidence="8" id="KW-1185">Reference proteome</keyword>
<dbReference type="InterPro" id="IPR006664">
    <property type="entry name" value="OMP_bac"/>
</dbReference>
<dbReference type="SUPFAM" id="SSF103647">
    <property type="entry name" value="TSP type-3 repeat"/>
    <property type="match status" value="1"/>
</dbReference>
<dbReference type="InterPro" id="IPR036737">
    <property type="entry name" value="OmpA-like_sf"/>
</dbReference>
<gene>
    <name evidence="7" type="ORF">Q8W30_03980</name>
</gene>
<dbReference type="Pfam" id="PF00691">
    <property type="entry name" value="OmpA"/>
    <property type="match status" value="1"/>
</dbReference>
<dbReference type="CDD" id="cd07185">
    <property type="entry name" value="OmpA_C-like"/>
    <property type="match status" value="1"/>
</dbReference>
<dbReference type="PROSITE" id="PS51257">
    <property type="entry name" value="PROKAR_LIPOPROTEIN"/>
    <property type="match status" value="1"/>
</dbReference>
<dbReference type="InterPro" id="IPR003367">
    <property type="entry name" value="Thrombospondin_3-like_rpt"/>
</dbReference>
<evidence type="ECO:0000256" key="2">
    <source>
        <dbReference type="ARBA" id="ARBA00022729"/>
    </source>
</evidence>
<proteinExistence type="predicted"/>
<keyword evidence="3 5" id="KW-0472">Membrane</keyword>
<feature type="domain" description="OmpA-like" evidence="6">
    <location>
        <begin position="178"/>
        <end position="292"/>
    </location>
</feature>
<dbReference type="RefSeq" id="WP_303495961.1">
    <property type="nucleotide sequence ID" value="NZ_JAUOPL010000003.1"/>
</dbReference>
<reference evidence="7" key="1">
    <citation type="submission" date="2023-07" db="EMBL/GenBank/DDBJ databases">
        <title>Genome content predicts the carbon catabolic preferences of heterotrophic bacteria.</title>
        <authorList>
            <person name="Gralka M."/>
        </authorList>
    </citation>
    <scope>NUCLEOTIDE SEQUENCE</scope>
    <source>
        <strain evidence="7">5G01</strain>
    </source>
</reference>
<dbReference type="PANTHER" id="PTHR30329">
    <property type="entry name" value="STATOR ELEMENT OF FLAGELLAR MOTOR COMPLEX"/>
    <property type="match status" value="1"/>
</dbReference>
<keyword evidence="4" id="KW-0998">Cell outer membrane</keyword>
<evidence type="ECO:0000256" key="3">
    <source>
        <dbReference type="ARBA" id="ARBA00023136"/>
    </source>
</evidence>